<dbReference type="InterPro" id="IPR002833">
    <property type="entry name" value="PTH2"/>
</dbReference>
<evidence type="ECO:0000256" key="3">
    <source>
        <dbReference type="ARBA" id="ARBA00038050"/>
    </source>
</evidence>
<reference evidence="6" key="1">
    <citation type="journal article" date="2013" name="Proc. Natl. Acad. Sci. U.S.A.">
        <title>Genome structure and metabolic features in the red seaweed Chondrus crispus shed light on evolution of the Archaeplastida.</title>
        <authorList>
            <person name="Collen J."/>
            <person name="Porcel B."/>
            <person name="Carre W."/>
            <person name="Ball S.G."/>
            <person name="Chaparro C."/>
            <person name="Tonon T."/>
            <person name="Barbeyron T."/>
            <person name="Michel G."/>
            <person name="Noel B."/>
            <person name="Valentin K."/>
            <person name="Elias M."/>
            <person name="Artiguenave F."/>
            <person name="Arun A."/>
            <person name="Aury J.M."/>
            <person name="Barbosa-Neto J.F."/>
            <person name="Bothwell J.H."/>
            <person name="Bouget F.Y."/>
            <person name="Brillet L."/>
            <person name="Cabello-Hurtado F."/>
            <person name="Capella-Gutierrez S."/>
            <person name="Charrier B."/>
            <person name="Cladiere L."/>
            <person name="Cock J.M."/>
            <person name="Coelho S.M."/>
            <person name="Colleoni C."/>
            <person name="Czjzek M."/>
            <person name="Da Silva C."/>
            <person name="Delage L."/>
            <person name="Denoeud F."/>
            <person name="Deschamps P."/>
            <person name="Dittami S.M."/>
            <person name="Gabaldon T."/>
            <person name="Gachon C.M."/>
            <person name="Groisillier A."/>
            <person name="Herve C."/>
            <person name="Jabbari K."/>
            <person name="Katinka M."/>
            <person name="Kloareg B."/>
            <person name="Kowalczyk N."/>
            <person name="Labadie K."/>
            <person name="Leblanc C."/>
            <person name="Lopez P.J."/>
            <person name="McLachlan D.H."/>
            <person name="Meslet-Cladiere L."/>
            <person name="Moustafa A."/>
            <person name="Nehr Z."/>
            <person name="Nyvall Collen P."/>
            <person name="Panaud O."/>
            <person name="Partensky F."/>
            <person name="Poulain J."/>
            <person name="Rensing S.A."/>
            <person name="Rousvoal S."/>
            <person name="Samson G."/>
            <person name="Symeonidi A."/>
            <person name="Weissenbach J."/>
            <person name="Zambounis A."/>
            <person name="Wincker P."/>
            <person name="Boyen C."/>
        </authorList>
    </citation>
    <scope>NUCLEOTIDE SEQUENCE [LARGE SCALE GENOMIC DNA]</scope>
    <source>
        <strain evidence="6">cv. Stackhouse</strain>
    </source>
</reference>
<dbReference type="Proteomes" id="UP000012073">
    <property type="component" value="Unassembled WGS sequence"/>
</dbReference>
<dbReference type="SUPFAM" id="SSF102462">
    <property type="entry name" value="Peptidyl-tRNA hydrolase II"/>
    <property type="match status" value="1"/>
</dbReference>
<dbReference type="RefSeq" id="XP_005716510.1">
    <property type="nucleotide sequence ID" value="XM_005716453.1"/>
</dbReference>
<evidence type="ECO:0000256" key="2">
    <source>
        <dbReference type="ARBA" id="ARBA00022801"/>
    </source>
</evidence>
<dbReference type="InterPro" id="IPR023476">
    <property type="entry name" value="Pep_tRNA_hydro_II_dom_sf"/>
</dbReference>
<dbReference type="PhylomeDB" id="R7QGU9"/>
<dbReference type="FunFam" id="3.40.1490.10:FF:000002">
    <property type="entry name" value="Peptidyl-tRNA hydrolase 2, mitochondrial"/>
    <property type="match status" value="1"/>
</dbReference>
<keyword evidence="6" id="KW-1185">Reference proteome</keyword>
<dbReference type="KEGG" id="ccp:CHC_T00005073001"/>
<dbReference type="EC" id="3.1.1.29" evidence="1"/>
<dbReference type="PANTHER" id="PTHR12649:SF11">
    <property type="entry name" value="PEPTIDYL-TRNA HYDROLASE 2, MITOCHONDRIAL"/>
    <property type="match status" value="1"/>
</dbReference>
<dbReference type="GeneID" id="17324227"/>
<protein>
    <recommendedName>
        <fullName evidence="1">peptidyl-tRNA hydrolase</fullName>
        <ecNumber evidence="1">3.1.1.29</ecNumber>
    </recommendedName>
</protein>
<organism evidence="5 6">
    <name type="scientific">Chondrus crispus</name>
    <name type="common">Carrageen Irish moss</name>
    <name type="synonym">Polymorpha crispa</name>
    <dbReference type="NCBI Taxonomy" id="2769"/>
    <lineage>
        <taxon>Eukaryota</taxon>
        <taxon>Rhodophyta</taxon>
        <taxon>Florideophyceae</taxon>
        <taxon>Rhodymeniophycidae</taxon>
        <taxon>Gigartinales</taxon>
        <taxon>Gigartinaceae</taxon>
        <taxon>Chondrus</taxon>
    </lineage>
</organism>
<dbReference type="Gene3D" id="3.40.1490.10">
    <property type="entry name" value="Bit1"/>
    <property type="match status" value="1"/>
</dbReference>
<evidence type="ECO:0000256" key="4">
    <source>
        <dbReference type="ARBA" id="ARBA00048707"/>
    </source>
</evidence>
<dbReference type="AlphaFoldDB" id="R7QGU9"/>
<proteinExistence type="inferred from homology"/>
<sequence>MWPFRRKRLPPAAAPALAEVSVRPHPSRLLRMGGRRHRSPYPSTPPKMVILVRTDLNMTTGKIAAQASHAAVRLYQTACKLGACNRWNNGGQRKLVLRVGGEKQMDDVVRRARERKLAVAVVRDEAQVKTAVSVLGEGRTVNEVTGHLKLF</sequence>
<dbReference type="GO" id="GO:0004045">
    <property type="term" value="F:peptidyl-tRNA hydrolase activity"/>
    <property type="evidence" value="ECO:0007669"/>
    <property type="project" value="UniProtKB-EC"/>
</dbReference>
<dbReference type="Gramene" id="CDF36691">
    <property type="protein sequence ID" value="CDF36691"/>
    <property type="gene ID" value="CHC_T00005073001"/>
</dbReference>
<evidence type="ECO:0000313" key="5">
    <source>
        <dbReference type="EMBL" id="CDF36691.1"/>
    </source>
</evidence>
<dbReference type="GO" id="GO:0005829">
    <property type="term" value="C:cytosol"/>
    <property type="evidence" value="ECO:0007669"/>
    <property type="project" value="TreeGrafter"/>
</dbReference>
<dbReference type="Pfam" id="PF01981">
    <property type="entry name" value="PTH2"/>
    <property type="match status" value="1"/>
</dbReference>
<name>R7QGU9_CHOCR</name>
<keyword evidence="2" id="KW-0378">Hydrolase</keyword>
<dbReference type="OrthoDB" id="1733656at2759"/>
<accession>R7QGU9</accession>
<comment type="catalytic activity">
    <reaction evidence="4">
        <text>an N-acyl-L-alpha-aminoacyl-tRNA + H2O = an N-acyl-L-amino acid + a tRNA + H(+)</text>
        <dbReference type="Rhea" id="RHEA:54448"/>
        <dbReference type="Rhea" id="RHEA-COMP:10123"/>
        <dbReference type="Rhea" id="RHEA-COMP:13883"/>
        <dbReference type="ChEBI" id="CHEBI:15377"/>
        <dbReference type="ChEBI" id="CHEBI:15378"/>
        <dbReference type="ChEBI" id="CHEBI:59874"/>
        <dbReference type="ChEBI" id="CHEBI:78442"/>
        <dbReference type="ChEBI" id="CHEBI:138191"/>
        <dbReference type="EC" id="3.1.1.29"/>
    </reaction>
</comment>
<dbReference type="PANTHER" id="PTHR12649">
    <property type="entry name" value="PEPTIDYL-TRNA HYDROLASE 2"/>
    <property type="match status" value="1"/>
</dbReference>
<comment type="similarity">
    <text evidence="3">Belongs to the PTH2 family.</text>
</comment>
<evidence type="ECO:0000313" key="6">
    <source>
        <dbReference type="Proteomes" id="UP000012073"/>
    </source>
</evidence>
<dbReference type="EMBL" id="HG001797">
    <property type="protein sequence ID" value="CDF36691.1"/>
    <property type="molecule type" value="Genomic_DNA"/>
</dbReference>
<gene>
    <name evidence="5" type="ORF">CHC_T00005073001</name>
</gene>
<evidence type="ECO:0000256" key="1">
    <source>
        <dbReference type="ARBA" id="ARBA00013260"/>
    </source>
</evidence>